<keyword evidence="3 7" id="KW-0812">Transmembrane</keyword>
<dbReference type="SUPFAM" id="SSF103473">
    <property type="entry name" value="MFS general substrate transporter"/>
    <property type="match status" value="1"/>
</dbReference>
<evidence type="ECO:0000259" key="8">
    <source>
        <dbReference type="PROSITE" id="PS50850"/>
    </source>
</evidence>
<evidence type="ECO:0000256" key="4">
    <source>
        <dbReference type="ARBA" id="ARBA00022989"/>
    </source>
</evidence>
<reference evidence="9 10" key="1">
    <citation type="journal article" date="2018" name="New Phytol.">
        <title>Comparative genomics and transcriptomics depict ericoid mycorrhizal fungi as versatile saprotrophs and plant mutualists.</title>
        <authorList>
            <person name="Martino E."/>
            <person name="Morin E."/>
            <person name="Grelet G.A."/>
            <person name="Kuo A."/>
            <person name="Kohler A."/>
            <person name="Daghino S."/>
            <person name="Barry K.W."/>
            <person name="Cichocki N."/>
            <person name="Clum A."/>
            <person name="Dockter R.B."/>
            <person name="Hainaut M."/>
            <person name="Kuo R.C."/>
            <person name="LaButti K."/>
            <person name="Lindahl B.D."/>
            <person name="Lindquist E.A."/>
            <person name="Lipzen A."/>
            <person name="Khouja H.R."/>
            <person name="Magnuson J."/>
            <person name="Murat C."/>
            <person name="Ohm R.A."/>
            <person name="Singer S.W."/>
            <person name="Spatafora J.W."/>
            <person name="Wang M."/>
            <person name="Veneault-Fourrey C."/>
            <person name="Henrissat B."/>
            <person name="Grigoriev I.V."/>
            <person name="Martin F.M."/>
            <person name="Perotto S."/>
        </authorList>
    </citation>
    <scope>NUCLEOTIDE SEQUENCE [LARGE SCALE GENOMIC DNA]</scope>
    <source>
        <strain evidence="9 10">ATCC 22711</strain>
    </source>
</reference>
<dbReference type="PROSITE" id="PS50850">
    <property type="entry name" value="MFS"/>
    <property type="match status" value="1"/>
</dbReference>
<feature type="transmembrane region" description="Helical" evidence="7">
    <location>
        <begin position="238"/>
        <end position="259"/>
    </location>
</feature>
<dbReference type="GeneID" id="36577508"/>
<feature type="transmembrane region" description="Helical" evidence="7">
    <location>
        <begin position="489"/>
        <end position="510"/>
    </location>
</feature>
<dbReference type="OrthoDB" id="3936150at2759"/>
<dbReference type="FunFam" id="1.20.1250.20:FF:000082">
    <property type="entry name" value="MFS multidrug transporter, putative"/>
    <property type="match status" value="1"/>
</dbReference>
<evidence type="ECO:0000256" key="3">
    <source>
        <dbReference type="ARBA" id="ARBA00022692"/>
    </source>
</evidence>
<feature type="transmembrane region" description="Helical" evidence="7">
    <location>
        <begin position="522"/>
        <end position="544"/>
    </location>
</feature>
<feature type="transmembrane region" description="Helical" evidence="7">
    <location>
        <begin position="271"/>
        <end position="290"/>
    </location>
</feature>
<dbReference type="InterPro" id="IPR020846">
    <property type="entry name" value="MFS_dom"/>
</dbReference>
<dbReference type="EMBL" id="KZ679016">
    <property type="protein sequence ID" value="PSS10971.1"/>
    <property type="molecule type" value="Genomic_DNA"/>
</dbReference>
<accession>A0A2T3AU38</accession>
<keyword evidence="4 7" id="KW-1133">Transmembrane helix</keyword>
<evidence type="ECO:0000256" key="6">
    <source>
        <dbReference type="SAM" id="MobiDB-lite"/>
    </source>
</evidence>
<dbReference type="Pfam" id="PF07690">
    <property type="entry name" value="MFS_1"/>
    <property type="match status" value="1"/>
</dbReference>
<feature type="transmembrane region" description="Helical" evidence="7">
    <location>
        <begin position="141"/>
        <end position="160"/>
    </location>
</feature>
<dbReference type="PANTHER" id="PTHR23502:SF47">
    <property type="entry name" value="MAJOR FACILITATOR SUPERFAMILY (MFS) PROFILE DOMAIN-CONTAINING PROTEIN-RELATED"/>
    <property type="match status" value="1"/>
</dbReference>
<dbReference type="GO" id="GO:0005886">
    <property type="term" value="C:plasma membrane"/>
    <property type="evidence" value="ECO:0007669"/>
    <property type="project" value="TreeGrafter"/>
</dbReference>
<feature type="transmembrane region" description="Helical" evidence="7">
    <location>
        <begin position="207"/>
        <end position="226"/>
    </location>
</feature>
<dbReference type="CDD" id="cd17323">
    <property type="entry name" value="MFS_Tpo1_MDR_like"/>
    <property type="match status" value="1"/>
</dbReference>
<dbReference type="InterPro" id="IPR011701">
    <property type="entry name" value="MFS"/>
</dbReference>
<comment type="subcellular location">
    <subcellularLocation>
        <location evidence="1">Membrane</location>
        <topology evidence="1">Multi-pass membrane protein</topology>
    </subcellularLocation>
</comment>
<dbReference type="Proteomes" id="UP000241818">
    <property type="component" value="Unassembled WGS sequence"/>
</dbReference>
<feature type="transmembrane region" description="Helical" evidence="7">
    <location>
        <begin position="550"/>
        <end position="571"/>
    </location>
</feature>
<dbReference type="STRING" id="857342.A0A2T3AU38"/>
<dbReference type="Gene3D" id="1.20.1250.20">
    <property type="entry name" value="MFS general substrate transporter like domains"/>
    <property type="match status" value="1"/>
</dbReference>
<feature type="transmembrane region" description="Helical" evidence="7">
    <location>
        <begin position="374"/>
        <end position="393"/>
    </location>
</feature>
<evidence type="ECO:0000256" key="2">
    <source>
        <dbReference type="ARBA" id="ARBA00008335"/>
    </source>
</evidence>
<dbReference type="InParanoid" id="A0A2T3AU38"/>
<feature type="region of interest" description="Disordered" evidence="6">
    <location>
        <begin position="52"/>
        <end position="86"/>
    </location>
</feature>
<comment type="similarity">
    <text evidence="2">Belongs to the major facilitator superfamily.</text>
</comment>
<dbReference type="PANTHER" id="PTHR23502">
    <property type="entry name" value="MAJOR FACILITATOR SUPERFAMILY"/>
    <property type="match status" value="1"/>
</dbReference>
<evidence type="ECO:0000256" key="5">
    <source>
        <dbReference type="ARBA" id="ARBA00023136"/>
    </source>
</evidence>
<organism evidence="9 10">
    <name type="scientific">Amorphotheca resinae ATCC 22711</name>
    <dbReference type="NCBI Taxonomy" id="857342"/>
    <lineage>
        <taxon>Eukaryota</taxon>
        <taxon>Fungi</taxon>
        <taxon>Dikarya</taxon>
        <taxon>Ascomycota</taxon>
        <taxon>Pezizomycotina</taxon>
        <taxon>Leotiomycetes</taxon>
        <taxon>Helotiales</taxon>
        <taxon>Amorphothecaceae</taxon>
        <taxon>Amorphotheca</taxon>
    </lineage>
</organism>
<dbReference type="AlphaFoldDB" id="A0A2T3AU38"/>
<evidence type="ECO:0000313" key="10">
    <source>
        <dbReference type="Proteomes" id="UP000241818"/>
    </source>
</evidence>
<protein>
    <recommendedName>
        <fullName evidence="8">Major facilitator superfamily (MFS) profile domain-containing protein</fullName>
    </recommendedName>
</protein>
<feature type="compositionally biased region" description="Polar residues" evidence="6">
    <location>
        <begin position="62"/>
        <end position="71"/>
    </location>
</feature>
<feature type="transmembrane region" description="Helical" evidence="7">
    <location>
        <begin position="180"/>
        <end position="200"/>
    </location>
</feature>
<feature type="transmembrane region" description="Helical" evidence="7">
    <location>
        <begin position="413"/>
        <end position="433"/>
    </location>
</feature>
<feature type="transmembrane region" description="Helical" evidence="7">
    <location>
        <begin position="302"/>
        <end position="319"/>
    </location>
</feature>
<evidence type="ECO:0000256" key="1">
    <source>
        <dbReference type="ARBA" id="ARBA00004141"/>
    </source>
</evidence>
<keyword evidence="5 7" id="KW-0472">Membrane</keyword>
<keyword evidence="10" id="KW-1185">Reference proteome</keyword>
<evidence type="ECO:0000256" key="7">
    <source>
        <dbReference type="SAM" id="Phobius"/>
    </source>
</evidence>
<proteinExistence type="inferred from homology"/>
<dbReference type="GO" id="GO:0022857">
    <property type="term" value="F:transmembrane transporter activity"/>
    <property type="evidence" value="ECO:0007669"/>
    <property type="project" value="InterPro"/>
</dbReference>
<feature type="transmembrane region" description="Helical" evidence="7">
    <location>
        <begin position="457"/>
        <end position="477"/>
    </location>
</feature>
<feature type="domain" description="Major facilitator superfamily (MFS) profile" evidence="8">
    <location>
        <begin position="137"/>
        <end position="575"/>
    </location>
</feature>
<evidence type="ECO:0000313" key="9">
    <source>
        <dbReference type="EMBL" id="PSS10971.1"/>
    </source>
</evidence>
<dbReference type="RefSeq" id="XP_024718150.1">
    <property type="nucleotide sequence ID" value="XM_024869427.1"/>
</dbReference>
<dbReference type="InterPro" id="IPR036259">
    <property type="entry name" value="MFS_trans_sf"/>
</dbReference>
<sequence length="588" mass="64879">MVNDSSYLQYRRIGLAVQRQLERDQEKTLAAPDICVKDDLPQRQSIPLSDDQDLAAHRPSHNRNSADSNEASLHGDQDHDGSLTTIPTRHSQRTALGHALTGIHARDRTTREGKGSKVFVVGWEGEDDPLNPRNYSTITRVGLTLVLASISFVVTAASSIDTAIIPQAAAEFGVSEVVESLATGIYLAGFAAGAVFAGPFSETFGRNLVYIVTLLGFMIFIMASALSPNIGAQLAFRFIAGFFGSTPLTCAGGSISDLWDPLEKTYGFPNFAIAGFGGPVLGPVVGSYIGVGDIPSWRWTEWIMLIAGGLVLTLIILFQRETYPPLLLKWKAQHFRRITGDDRFRSEIEITKTTLWSRLKIALQRPFLLTGEPIVLLMALYLTVLYIILFTFLDGYTFIFSDTYGTNQGLTNVIFVAMFVGIALALLLVPFVYKKTKQNLESNRSEKGTHIHPEVRLWYAMLGGAPAIPISLFWMGWTAYPSVSIWSPIIASTVFGYGLICIFLSSYMYIIDAYEIYAASALTFVTVTRYLAAAGMTVVGIPFYKNVGVHWTLTILACISLLLTPIPYVLYKYGYLIRRRSKYAVDTA</sequence>
<gene>
    <name evidence="9" type="ORF">M430DRAFT_69404</name>
</gene>
<name>A0A2T3AU38_AMORE</name>